<sequence length="263" mass="28709">MAGPNDEMAPVLAAVVGNGVLVARLREVSSRVSTTEKHFLTFKTMSGIAERSVVVVVKGKAWLMIKNSRASSPIILPTCELATNGELTTSTRLTHAEKAAKEQAAEDLLLANNYFERIGRCQRIHEYAVHRHLKHTSKSTLRLVIETFNDLYASEMQVPPPLGSPDDNYDAKAAIARGRALAFTKGTVPAEHYDGEAVETAWADAVTNKVLATTEGGRRVHDDEVFPRSSGSAAPSLEEAKLAVEHIENITLRLLPKHECKFA</sequence>
<organism evidence="1 2">
    <name type="scientific">Mycena metata</name>
    <dbReference type="NCBI Taxonomy" id="1033252"/>
    <lineage>
        <taxon>Eukaryota</taxon>
        <taxon>Fungi</taxon>
        <taxon>Dikarya</taxon>
        <taxon>Basidiomycota</taxon>
        <taxon>Agaricomycotina</taxon>
        <taxon>Agaricomycetes</taxon>
        <taxon>Agaricomycetidae</taxon>
        <taxon>Agaricales</taxon>
        <taxon>Marasmiineae</taxon>
        <taxon>Mycenaceae</taxon>
        <taxon>Mycena</taxon>
    </lineage>
</organism>
<reference evidence="1" key="1">
    <citation type="submission" date="2023-03" db="EMBL/GenBank/DDBJ databases">
        <title>Massive genome expansion in bonnet fungi (Mycena s.s.) driven by repeated elements and novel gene families across ecological guilds.</title>
        <authorList>
            <consortium name="Lawrence Berkeley National Laboratory"/>
            <person name="Harder C.B."/>
            <person name="Miyauchi S."/>
            <person name="Viragh M."/>
            <person name="Kuo A."/>
            <person name="Thoen E."/>
            <person name="Andreopoulos B."/>
            <person name="Lu D."/>
            <person name="Skrede I."/>
            <person name="Drula E."/>
            <person name="Henrissat B."/>
            <person name="Morin E."/>
            <person name="Kohler A."/>
            <person name="Barry K."/>
            <person name="LaButti K."/>
            <person name="Morin E."/>
            <person name="Salamov A."/>
            <person name="Lipzen A."/>
            <person name="Mereny Z."/>
            <person name="Hegedus B."/>
            <person name="Baldrian P."/>
            <person name="Stursova M."/>
            <person name="Weitz H."/>
            <person name="Taylor A."/>
            <person name="Grigoriev I.V."/>
            <person name="Nagy L.G."/>
            <person name="Martin F."/>
            <person name="Kauserud H."/>
        </authorList>
    </citation>
    <scope>NUCLEOTIDE SEQUENCE</scope>
    <source>
        <strain evidence="1">CBHHK182m</strain>
    </source>
</reference>
<protein>
    <submittedName>
        <fullName evidence="1">Uncharacterized protein</fullName>
    </submittedName>
</protein>
<evidence type="ECO:0000313" key="2">
    <source>
        <dbReference type="Proteomes" id="UP001215598"/>
    </source>
</evidence>
<dbReference type="AlphaFoldDB" id="A0AAD7NL08"/>
<dbReference type="Proteomes" id="UP001215598">
    <property type="component" value="Unassembled WGS sequence"/>
</dbReference>
<evidence type="ECO:0000313" key="1">
    <source>
        <dbReference type="EMBL" id="KAJ7765190.1"/>
    </source>
</evidence>
<accession>A0AAD7NL08</accession>
<gene>
    <name evidence="1" type="ORF">B0H16DRAFT_1454370</name>
</gene>
<name>A0AAD7NL08_9AGAR</name>
<keyword evidence="2" id="KW-1185">Reference proteome</keyword>
<proteinExistence type="predicted"/>
<comment type="caution">
    <text evidence="1">The sequence shown here is derived from an EMBL/GenBank/DDBJ whole genome shotgun (WGS) entry which is preliminary data.</text>
</comment>
<dbReference type="EMBL" id="JARKIB010000026">
    <property type="protein sequence ID" value="KAJ7765190.1"/>
    <property type="molecule type" value="Genomic_DNA"/>
</dbReference>